<dbReference type="OrthoDB" id="5358398at2759"/>
<accession>A0A6A5XVX2</accession>
<keyword evidence="3" id="KW-1185">Reference proteome</keyword>
<sequence length="261" mass="28924">MASEHLRTVIDVLKAHRFATASVLGLAAISPWAIRDYRLFLSYGPGGLPYNPLGWLVANIFNLISREQLSTTVYSHRGFPLDDEPGFLPAGFPQKRASPRPLFGAHAVPQRQLDQLPTEAIRQSLIDRFAELGQQTQEKGLTEVKQSLLERRHDAIHVSKKRQWHALADQTRGEISHVHAGLDGSLHVTLHPSDCKAVIEAGWGQRHPLSGVRLLQTLLGLSLPISYVVIYAPRDEAEIEIAITIVKASIEYMTSARGALE</sequence>
<name>A0A6A5XVX2_9PLEO</name>
<evidence type="ECO:0000313" key="3">
    <source>
        <dbReference type="Proteomes" id="UP000799778"/>
    </source>
</evidence>
<reference evidence="2" key="1">
    <citation type="journal article" date="2020" name="Stud. Mycol.">
        <title>101 Dothideomycetes genomes: a test case for predicting lifestyles and emergence of pathogens.</title>
        <authorList>
            <person name="Haridas S."/>
            <person name="Albert R."/>
            <person name="Binder M."/>
            <person name="Bloem J."/>
            <person name="Labutti K."/>
            <person name="Salamov A."/>
            <person name="Andreopoulos B."/>
            <person name="Baker S."/>
            <person name="Barry K."/>
            <person name="Bills G."/>
            <person name="Bluhm B."/>
            <person name="Cannon C."/>
            <person name="Castanera R."/>
            <person name="Culley D."/>
            <person name="Daum C."/>
            <person name="Ezra D."/>
            <person name="Gonzalez J."/>
            <person name="Henrissat B."/>
            <person name="Kuo A."/>
            <person name="Liang C."/>
            <person name="Lipzen A."/>
            <person name="Lutzoni F."/>
            <person name="Magnuson J."/>
            <person name="Mondo S."/>
            <person name="Nolan M."/>
            <person name="Ohm R."/>
            <person name="Pangilinan J."/>
            <person name="Park H.-J."/>
            <person name="Ramirez L."/>
            <person name="Alfaro M."/>
            <person name="Sun H."/>
            <person name="Tritt A."/>
            <person name="Yoshinaga Y."/>
            <person name="Zwiers L.-H."/>
            <person name="Turgeon B."/>
            <person name="Goodwin S."/>
            <person name="Spatafora J."/>
            <person name="Crous P."/>
            <person name="Grigoriev I."/>
        </authorList>
    </citation>
    <scope>NUCLEOTIDE SEQUENCE</scope>
    <source>
        <strain evidence="2">CBS 175.79</strain>
    </source>
</reference>
<evidence type="ECO:0000259" key="1">
    <source>
        <dbReference type="Pfam" id="PF17648"/>
    </source>
</evidence>
<organism evidence="2 3">
    <name type="scientific">Aaosphaeria arxii CBS 175.79</name>
    <dbReference type="NCBI Taxonomy" id="1450172"/>
    <lineage>
        <taxon>Eukaryota</taxon>
        <taxon>Fungi</taxon>
        <taxon>Dikarya</taxon>
        <taxon>Ascomycota</taxon>
        <taxon>Pezizomycotina</taxon>
        <taxon>Dothideomycetes</taxon>
        <taxon>Pleosporomycetidae</taxon>
        <taxon>Pleosporales</taxon>
        <taxon>Pleosporales incertae sedis</taxon>
        <taxon>Aaosphaeria</taxon>
    </lineage>
</organism>
<dbReference type="Proteomes" id="UP000799778">
    <property type="component" value="Unassembled WGS sequence"/>
</dbReference>
<dbReference type="PANTHER" id="PTHR38695:SF1">
    <property type="entry name" value="AMINO ACID PERMEASE_ SLC12A DOMAIN-CONTAINING PROTEIN"/>
    <property type="match status" value="1"/>
</dbReference>
<feature type="domain" description="Luciferase" evidence="1">
    <location>
        <begin position="172"/>
        <end position="249"/>
    </location>
</feature>
<protein>
    <recommendedName>
        <fullName evidence="1">Luciferase domain-containing protein</fullName>
    </recommendedName>
</protein>
<gene>
    <name evidence="2" type="ORF">BU24DRAFT_151604</name>
</gene>
<dbReference type="AlphaFoldDB" id="A0A6A5XVX2"/>
<dbReference type="InterPro" id="IPR040841">
    <property type="entry name" value="Luciferase_dom"/>
</dbReference>
<dbReference type="Pfam" id="PF17648">
    <property type="entry name" value="Luciferase"/>
    <property type="match status" value="1"/>
</dbReference>
<dbReference type="EMBL" id="ML978068">
    <property type="protein sequence ID" value="KAF2017468.1"/>
    <property type="molecule type" value="Genomic_DNA"/>
</dbReference>
<proteinExistence type="predicted"/>
<dbReference type="PANTHER" id="PTHR38695">
    <property type="entry name" value="AMINO ACID PERMEASE_ SLC12A DOMAIN-CONTAINING PROTEIN"/>
    <property type="match status" value="1"/>
</dbReference>
<dbReference type="InterPro" id="IPR048273">
    <property type="entry name" value="Luciferase"/>
</dbReference>
<evidence type="ECO:0000313" key="2">
    <source>
        <dbReference type="EMBL" id="KAF2017468.1"/>
    </source>
</evidence>
<dbReference type="GeneID" id="54278664"/>
<dbReference type="RefSeq" id="XP_033385807.1">
    <property type="nucleotide sequence ID" value="XM_033521267.1"/>
</dbReference>